<sequence length="642" mass="73331">HFSNPSKRRRRSSKLQRKRCLVSMDSTHGSQSPDNADKKLSFPKSSNDKPNRKYRRHSTISRSVSPSSDGSPRHVRSPSPAFHREDPTKVSDVFLRGRNDGKELDMESGRSRFDKGGDSLRHSDRRTYRSSSDYHRHGDYNRYHKRPDDGERSSRRSSGSGRELRSGGAYSDRTRHGSEHDRSGDYRRNTDKYVQEKSGDGHRRKDDDRDDPKKHKGKESTIDRDTSGRRHANSCVDDSVSGERERHNRDGGSRGDNRNYGKSLGDRENDSTVSAVEAMGRGRHAGPESGGSRMKETQTTNIKELGQQKSDTMEKRKHGDREYDTYKERFSKESSGKDNGKDNESSPKKSKLFNAERDKHNGKDDHILSKPAIVVDEKPLSRPKLPQETIDKVTPESAQSSNKAEGSHDFDAAKVAAMKAAELDFVKPAVNRNLIGGGYMSTDQKKKLLWGSKKTTVAEESGHRWDVPLFSDRERQEKFKKLMSLRLPWCLWPIVGCEGRFETGARTRQQGKQWPSSGGEAGATSARSREAIHCWTAAKRWTYCWTWSMMYVCASNNALLKKRACLISSFQSSVKRCFSLKWVTFQKLYFVCKTLLAFWIHTLATFVNTKLLVLEINCNKLLVTVMRRTFGHLWRWEFMLDC</sequence>
<feature type="compositionally biased region" description="Basic and acidic residues" evidence="1">
    <location>
        <begin position="172"/>
        <end position="228"/>
    </location>
</feature>
<dbReference type="AlphaFoldDB" id="A0A2G5EDJ7"/>
<dbReference type="OrthoDB" id="1928974at2759"/>
<feature type="compositionally biased region" description="Basic and acidic residues" evidence="1">
    <location>
        <begin position="35"/>
        <end position="51"/>
    </location>
</feature>
<dbReference type="PANTHER" id="PTHR22426">
    <property type="entry name" value="ARGININE_SERINE-RICH COILED-COIL PROTEIN 2"/>
    <property type="match status" value="1"/>
</dbReference>
<dbReference type="PANTHER" id="PTHR22426:SF2">
    <property type="entry name" value="ARGININE_SERINE-RICH COILED-COIL PROTEIN 2"/>
    <property type="match status" value="1"/>
</dbReference>
<reference evidence="2 3" key="1">
    <citation type="submission" date="2017-09" db="EMBL/GenBank/DDBJ databases">
        <title>WGS assembly of Aquilegia coerulea Goldsmith.</title>
        <authorList>
            <person name="Hodges S."/>
            <person name="Kramer E."/>
            <person name="Nordborg M."/>
            <person name="Tomkins J."/>
            <person name="Borevitz J."/>
            <person name="Derieg N."/>
            <person name="Yan J."/>
            <person name="Mihaltcheva S."/>
            <person name="Hayes R.D."/>
            <person name="Rokhsar D."/>
        </authorList>
    </citation>
    <scope>NUCLEOTIDE SEQUENCE [LARGE SCALE GENOMIC DNA]</scope>
    <source>
        <strain evidence="3">cv. Goldsmith</strain>
    </source>
</reference>
<evidence type="ECO:0000313" key="2">
    <source>
        <dbReference type="EMBL" id="PIA53790.1"/>
    </source>
</evidence>
<gene>
    <name evidence="2" type="ORF">AQUCO_00900401v1</name>
</gene>
<keyword evidence="3" id="KW-1185">Reference proteome</keyword>
<feature type="compositionally biased region" description="Basic and acidic residues" evidence="1">
    <location>
        <begin position="241"/>
        <end position="270"/>
    </location>
</feature>
<feature type="compositionally biased region" description="Polar residues" evidence="1">
    <location>
        <begin position="24"/>
        <end position="34"/>
    </location>
</feature>
<protein>
    <recommendedName>
        <fullName evidence="4">Small acidic protein-like domain-containing protein</fullName>
    </recommendedName>
</protein>
<feature type="compositionally biased region" description="Basic residues" evidence="1">
    <location>
        <begin position="1"/>
        <end position="20"/>
    </location>
</feature>
<feature type="compositionally biased region" description="Basic and acidic residues" evidence="1">
    <location>
        <begin position="354"/>
        <end position="368"/>
    </location>
</feature>
<feature type="compositionally biased region" description="Basic and acidic residues" evidence="1">
    <location>
        <begin position="311"/>
        <end position="347"/>
    </location>
</feature>
<accession>A0A2G5EDJ7</accession>
<evidence type="ECO:0000313" key="3">
    <source>
        <dbReference type="Proteomes" id="UP000230069"/>
    </source>
</evidence>
<organism evidence="2 3">
    <name type="scientific">Aquilegia coerulea</name>
    <name type="common">Rocky mountain columbine</name>
    <dbReference type="NCBI Taxonomy" id="218851"/>
    <lineage>
        <taxon>Eukaryota</taxon>
        <taxon>Viridiplantae</taxon>
        <taxon>Streptophyta</taxon>
        <taxon>Embryophyta</taxon>
        <taxon>Tracheophyta</taxon>
        <taxon>Spermatophyta</taxon>
        <taxon>Magnoliopsida</taxon>
        <taxon>Ranunculales</taxon>
        <taxon>Ranunculaceae</taxon>
        <taxon>Thalictroideae</taxon>
        <taxon>Aquilegia</taxon>
    </lineage>
</organism>
<proteinExistence type="predicted"/>
<feature type="compositionally biased region" description="Polar residues" evidence="1">
    <location>
        <begin position="297"/>
        <end position="310"/>
    </location>
</feature>
<evidence type="ECO:0008006" key="4">
    <source>
        <dbReference type="Google" id="ProtNLM"/>
    </source>
</evidence>
<dbReference type="EMBL" id="KZ305026">
    <property type="protein sequence ID" value="PIA53790.1"/>
    <property type="molecule type" value="Genomic_DNA"/>
</dbReference>
<evidence type="ECO:0000256" key="1">
    <source>
        <dbReference type="SAM" id="MobiDB-lite"/>
    </source>
</evidence>
<feature type="compositionally biased region" description="Low complexity" evidence="1">
    <location>
        <begin position="61"/>
        <end position="70"/>
    </location>
</feature>
<feature type="non-terminal residue" evidence="2">
    <location>
        <position position="1"/>
    </location>
</feature>
<feature type="compositionally biased region" description="Basic and acidic residues" evidence="1">
    <location>
        <begin position="82"/>
        <end position="154"/>
    </location>
</feature>
<dbReference type="Proteomes" id="UP000230069">
    <property type="component" value="Unassembled WGS sequence"/>
</dbReference>
<name>A0A2G5EDJ7_AQUCA</name>
<feature type="region of interest" description="Disordered" evidence="1">
    <location>
        <begin position="1"/>
        <end position="407"/>
    </location>
</feature>